<dbReference type="Proteomes" id="UP001198571">
    <property type="component" value="Unassembled WGS sequence"/>
</dbReference>
<dbReference type="RefSeq" id="WP_226937712.1">
    <property type="nucleotide sequence ID" value="NZ_JACDXX010000038.1"/>
</dbReference>
<gene>
    <name evidence="2" type="ORF">H0485_20170</name>
</gene>
<organism evidence="2 3">
    <name type="scientific">Pseudogemmobacter faecipullorum</name>
    <dbReference type="NCBI Taxonomy" id="2755041"/>
    <lineage>
        <taxon>Bacteria</taxon>
        <taxon>Pseudomonadati</taxon>
        <taxon>Pseudomonadota</taxon>
        <taxon>Alphaproteobacteria</taxon>
        <taxon>Rhodobacterales</taxon>
        <taxon>Paracoccaceae</taxon>
        <taxon>Pseudogemmobacter</taxon>
    </lineage>
</organism>
<keyword evidence="3" id="KW-1185">Reference proteome</keyword>
<name>A0ABS8CSF6_9RHOB</name>
<feature type="domain" description="DUF927" evidence="1">
    <location>
        <begin position="55"/>
        <end position="307"/>
    </location>
</feature>
<proteinExistence type="predicted"/>
<dbReference type="Pfam" id="PF06048">
    <property type="entry name" value="DUF927"/>
    <property type="match status" value="1"/>
</dbReference>
<evidence type="ECO:0000259" key="1">
    <source>
        <dbReference type="Pfam" id="PF06048"/>
    </source>
</evidence>
<accession>A0ABS8CSF6</accession>
<evidence type="ECO:0000313" key="2">
    <source>
        <dbReference type="EMBL" id="MCB5412289.1"/>
    </source>
</evidence>
<protein>
    <submittedName>
        <fullName evidence="2">DUF927 domain-containing protein</fullName>
    </submittedName>
</protein>
<comment type="caution">
    <text evidence="2">The sequence shown here is derived from an EMBL/GenBank/DDBJ whole genome shotgun (WGS) entry which is preliminary data.</text>
</comment>
<sequence>MGGANSAGSLAEAGHFNLAEAFFARVSEALPDGYSLNLGDDPRNSMVCARGKGEICSPFLLNGDIATAAGKDWASEIEFLNPFCQPVRCEISWKELASFRGDPIGKLAGDGLRVHCREETEALISDYRKKTPGRLLTRLSGPGWSDDGLAFALQSGDLVSLEANSAYRAPASKRQAEIRGTFDEWRDGIGAMASQNPNMIFAISAGLSPAILRFLPSGSSTICHFFGPTSVGKTRLLRVGLSVWPREATAEQNWHSTVNGLEGVMQARNDHLCALDELPAVPETRLSDAIYMIGNGVGKERANAEGKSGERHTWRTVVLSSGESTIWSSLRNSGSVVKGGLSVRAIDIPVEGRYGAFDCLHGHKDIKAFLDRLDSCVSATSGTAAEAFITALMVRGGAVA</sequence>
<evidence type="ECO:0000313" key="3">
    <source>
        <dbReference type="Proteomes" id="UP001198571"/>
    </source>
</evidence>
<reference evidence="2 3" key="1">
    <citation type="submission" date="2020-07" db="EMBL/GenBank/DDBJ databases">
        <title>Pseudogemmobacter sp. nov., isolated from poultry manure in Taiwan.</title>
        <authorList>
            <person name="Lin S.-Y."/>
            <person name="Tang Y.-S."/>
            <person name="Young C.-C."/>
        </authorList>
    </citation>
    <scope>NUCLEOTIDE SEQUENCE [LARGE SCALE GENOMIC DNA]</scope>
    <source>
        <strain evidence="2 3">CC-YST710</strain>
    </source>
</reference>
<dbReference type="EMBL" id="JACDXX010000038">
    <property type="protein sequence ID" value="MCB5412289.1"/>
    <property type="molecule type" value="Genomic_DNA"/>
</dbReference>
<dbReference type="InterPro" id="IPR009270">
    <property type="entry name" value="DUF927"/>
</dbReference>